<dbReference type="Gene3D" id="3.40.50.10140">
    <property type="entry name" value="Toll/interleukin-1 receptor homology (TIR) domain"/>
    <property type="match status" value="1"/>
</dbReference>
<dbReference type="PANTHER" id="PTHR11017:SF559">
    <property type="entry name" value="DISEASE RESISTANCE PROTEIN CHL1"/>
    <property type="match status" value="1"/>
</dbReference>
<dbReference type="SUPFAM" id="SSF52200">
    <property type="entry name" value="Toll/Interleukin receptor TIR domain"/>
    <property type="match status" value="1"/>
</dbReference>
<evidence type="ECO:0000256" key="3">
    <source>
        <dbReference type="ARBA" id="ARBA00022821"/>
    </source>
</evidence>
<dbReference type="SUPFAM" id="SSF52540">
    <property type="entry name" value="P-loop containing nucleoside triphosphate hydrolases"/>
    <property type="match status" value="1"/>
</dbReference>
<dbReference type="GO" id="GO:0043531">
    <property type="term" value="F:ADP binding"/>
    <property type="evidence" value="ECO:0007669"/>
    <property type="project" value="InterPro"/>
</dbReference>
<dbReference type="PROSITE" id="PS50104">
    <property type="entry name" value="TIR"/>
    <property type="match status" value="1"/>
</dbReference>
<dbReference type="Proteomes" id="UP000237000">
    <property type="component" value="Unassembled WGS sequence"/>
</dbReference>
<comment type="caution">
    <text evidence="6">The sequence shown here is derived from an EMBL/GenBank/DDBJ whole genome shotgun (WGS) entry which is preliminary data.</text>
</comment>
<dbReference type="PROSITE" id="PS51450">
    <property type="entry name" value="LRR"/>
    <property type="match status" value="1"/>
</dbReference>
<dbReference type="EMBL" id="JXTC01000071">
    <property type="protein sequence ID" value="PON91856.1"/>
    <property type="molecule type" value="Genomic_DNA"/>
</dbReference>
<dbReference type="FunFam" id="3.40.50.10140:FF:000007">
    <property type="entry name" value="Disease resistance protein (TIR-NBS-LRR class)"/>
    <property type="match status" value="1"/>
</dbReference>
<dbReference type="AlphaFoldDB" id="A0A2P5F235"/>
<dbReference type="SMART" id="SM00369">
    <property type="entry name" value="LRR_TYP"/>
    <property type="match status" value="4"/>
</dbReference>
<dbReference type="InterPro" id="IPR001611">
    <property type="entry name" value="Leu-rich_rpt"/>
</dbReference>
<sequence length="1109" mass="125506">MNIAVRKYFDVFLSFRGEDTRNNFTDHLYAALGRGGINSFKDDEKLERGKTIAPELLRAIEQSRFAIVVFSRNYASSTWCLDELAKINECKTNVMGLRVLPVFHSVEPSDVRKQTGPFGEAFAEHERDFMHNMDRLNKWRNALTQVANLSGRDLKNRRETEVIQEIVTNISKILNREVSISVDNRLIGMDSRVGELLSYLGRGELDGVRTIGIWGMGRIGRTTLAQEVFNRFKDQFEASCFIENVRERSEKHGLVHLQKLLYSFLLESEANIQTVDVGTHILKDRLHRKRVLIILDDADKEDQIKYLAGEGGEQCDWFGRGSRIIVTTRDKKLLTKYGSNVYEVDKLTDQEALWLLCNKAGFKNWPADEYKEISYAIVKHVNGLPLALVVLGSFLSNRTVEEWSDTLDGLRKYPEEDILCRLQLSVNGLRHTERQIFLDIACFFKGEDEYRVRKILKSSYYAASIKVLIEKALVTKGTGAVEGLFLTLPIQQEVILNTDPFSKMDKLRLLKIRNDANMLISIDFSNCQYLTNTPDFSKIPNLERLILKGCKRLSKVHPSIGLLKRLVLLNLKGCESLKKLPRDISLESLEVLILSGCSKLNEFPEIQGNMERLSELHLDETAIVELPTSIKHLTGLSLLNLSGCKNLLRLPSDICSLTSLKSLNLSGFSYGLKAESHRSWRLCFSCCLDFLVRSESMGLQLPNSFLGLSSLRFLDLSHCNLSEQAIPSDLGCLSSLEYLALSGNNFTRIPESIRQLSKLRKLFLDGCSELQSLQNLPPSITYVNARDCNKLKSFSNDQFAILTSTSGFCFMDLEKSDQDKGPKLHEIQMAPKHSLAMLLQYSKDKIYHKERFAYTIARTRIPDWCSTWSIGSSVTVQLPLDLNSNSKWIGLALYVVFVVQKQNSSDSKQNQFSFHFENGEGRLENIINLDIFVHENIDSYGLCYYVPREWFAGQLNKASRIEASVSTKSQELDVKMCGGHLIYDQTVESIILAELDYYDSEGQHRSLASHEATCNCASTNSFFSASTSPTPFSVHKATSTSSFRVRTSTGPPRRICCFWLTNEQLQSCLSFNFVGAIATLFKSFARWLMDNRSESGFGTSRTSLESGGG</sequence>
<dbReference type="InterPro" id="IPR002182">
    <property type="entry name" value="NB-ARC"/>
</dbReference>
<gene>
    <name evidence="6" type="primary">TorTNL9</name>
    <name evidence="6" type="ORF">TorRG33x02_124540</name>
</gene>
<dbReference type="OrthoDB" id="1166193at2759"/>
<dbReference type="PANTHER" id="PTHR11017">
    <property type="entry name" value="LEUCINE-RICH REPEAT-CONTAINING PROTEIN"/>
    <property type="match status" value="1"/>
</dbReference>
<keyword evidence="3" id="KW-0611">Plant defense</keyword>
<keyword evidence="1" id="KW-0433">Leucine-rich repeat</keyword>
<dbReference type="InterPro" id="IPR032675">
    <property type="entry name" value="LRR_dom_sf"/>
</dbReference>
<evidence type="ECO:0000256" key="1">
    <source>
        <dbReference type="ARBA" id="ARBA00022614"/>
    </source>
</evidence>
<dbReference type="InterPro" id="IPR058546">
    <property type="entry name" value="RPS4B/Roq1-like_LRR"/>
</dbReference>
<name>A0A2P5F235_TREOI</name>
<protein>
    <submittedName>
        <fullName evidence="6">TIR-NBS-LRR-like protein</fullName>
    </submittedName>
</protein>
<dbReference type="InterPro" id="IPR027417">
    <property type="entry name" value="P-loop_NTPase"/>
</dbReference>
<dbReference type="GO" id="GO:0006952">
    <property type="term" value="P:defense response"/>
    <property type="evidence" value="ECO:0007669"/>
    <property type="project" value="InterPro"/>
</dbReference>
<dbReference type="Gene3D" id="3.40.50.300">
    <property type="entry name" value="P-loop containing nucleotide triphosphate hydrolases"/>
    <property type="match status" value="1"/>
</dbReference>
<keyword evidence="4" id="KW-0520">NAD</keyword>
<evidence type="ECO:0000256" key="4">
    <source>
        <dbReference type="ARBA" id="ARBA00023027"/>
    </source>
</evidence>
<dbReference type="InterPro" id="IPR000157">
    <property type="entry name" value="TIR_dom"/>
</dbReference>
<reference evidence="7" key="1">
    <citation type="submission" date="2016-06" db="EMBL/GenBank/DDBJ databases">
        <title>Parallel loss of symbiosis genes in relatives of nitrogen-fixing non-legume Parasponia.</title>
        <authorList>
            <person name="Van Velzen R."/>
            <person name="Holmer R."/>
            <person name="Bu F."/>
            <person name="Rutten L."/>
            <person name="Van Zeijl A."/>
            <person name="Liu W."/>
            <person name="Santuari L."/>
            <person name="Cao Q."/>
            <person name="Sharma T."/>
            <person name="Shen D."/>
            <person name="Roswanjaya Y."/>
            <person name="Wardhani T."/>
            <person name="Kalhor M.S."/>
            <person name="Jansen J."/>
            <person name="Van den Hoogen J."/>
            <person name="Gungor B."/>
            <person name="Hartog M."/>
            <person name="Hontelez J."/>
            <person name="Verver J."/>
            <person name="Yang W.-C."/>
            <person name="Schijlen E."/>
            <person name="Repin R."/>
            <person name="Schilthuizen M."/>
            <person name="Schranz E."/>
            <person name="Heidstra R."/>
            <person name="Miyata K."/>
            <person name="Fedorova E."/>
            <person name="Kohlen W."/>
            <person name="Bisseling T."/>
            <person name="Smit S."/>
            <person name="Geurts R."/>
        </authorList>
    </citation>
    <scope>NUCLEOTIDE SEQUENCE [LARGE SCALE GENOMIC DNA]</scope>
    <source>
        <strain evidence="7">cv. RG33-2</strain>
    </source>
</reference>
<keyword evidence="2" id="KW-0677">Repeat</keyword>
<dbReference type="PRINTS" id="PR00364">
    <property type="entry name" value="DISEASERSIST"/>
</dbReference>
<evidence type="ECO:0000313" key="7">
    <source>
        <dbReference type="Proteomes" id="UP000237000"/>
    </source>
</evidence>
<dbReference type="SUPFAM" id="SSF52047">
    <property type="entry name" value="RNI-like"/>
    <property type="match status" value="1"/>
</dbReference>
<dbReference type="InterPro" id="IPR003591">
    <property type="entry name" value="Leu-rich_rpt_typical-subtyp"/>
</dbReference>
<dbReference type="Pfam" id="PF00931">
    <property type="entry name" value="NB-ARC"/>
    <property type="match status" value="1"/>
</dbReference>
<dbReference type="STRING" id="63057.A0A2P5F235"/>
<evidence type="ECO:0000313" key="6">
    <source>
        <dbReference type="EMBL" id="PON91856.1"/>
    </source>
</evidence>
<dbReference type="InterPro" id="IPR042197">
    <property type="entry name" value="Apaf_helical"/>
</dbReference>
<evidence type="ECO:0000259" key="5">
    <source>
        <dbReference type="PROSITE" id="PS50104"/>
    </source>
</evidence>
<organism evidence="6 7">
    <name type="scientific">Trema orientale</name>
    <name type="common">Charcoal tree</name>
    <name type="synonym">Celtis orientalis</name>
    <dbReference type="NCBI Taxonomy" id="63057"/>
    <lineage>
        <taxon>Eukaryota</taxon>
        <taxon>Viridiplantae</taxon>
        <taxon>Streptophyta</taxon>
        <taxon>Embryophyta</taxon>
        <taxon>Tracheophyta</taxon>
        <taxon>Spermatophyta</taxon>
        <taxon>Magnoliopsida</taxon>
        <taxon>eudicotyledons</taxon>
        <taxon>Gunneridae</taxon>
        <taxon>Pentapetalae</taxon>
        <taxon>rosids</taxon>
        <taxon>fabids</taxon>
        <taxon>Rosales</taxon>
        <taxon>Cannabaceae</taxon>
        <taxon>Trema</taxon>
    </lineage>
</organism>
<dbReference type="InterPro" id="IPR035897">
    <property type="entry name" value="Toll_tir_struct_dom_sf"/>
</dbReference>
<proteinExistence type="predicted"/>
<evidence type="ECO:0000256" key="2">
    <source>
        <dbReference type="ARBA" id="ARBA00022737"/>
    </source>
</evidence>
<dbReference type="Pfam" id="PF23286">
    <property type="entry name" value="LRR_13"/>
    <property type="match status" value="1"/>
</dbReference>
<dbReference type="InterPro" id="IPR044974">
    <property type="entry name" value="Disease_R_plants"/>
</dbReference>
<accession>A0A2P5F235</accession>
<dbReference type="Gene3D" id="3.80.10.10">
    <property type="entry name" value="Ribonuclease Inhibitor"/>
    <property type="match status" value="2"/>
</dbReference>
<dbReference type="Pfam" id="PF01582">
    <property type="entry name" value="TIR"/>
    <property type="match status" value="1"/>
</dbReference>
<dbReference type="SMART" id="SM00255">
    <property type="entry name" value="TIR"/>
    <property type="match status" value="1"/>
</dbReference>
<dbReference type="InParanoid" id="A0A2P5F235"/>
<feature type="domain" description="TIR" evidence="5">
    <location>
        <begin position="7"/>
        <end position="174"/>
    </location>
</feature>
<dbReference type="Gene3D" id="1.10.8.430">
    <property type="entry name" value="Helical domain of apoptotic protease-activating factors"/>
    <property type="match status" value="1"/>
</dbReference>
<keyword evidence="7" id="KW-1185">Reference proteome</keyword>
<dbReference type="GO" id="GO:0007165">
    <property type="term" value="P:signal transduction"/>
    <property type="evidence" value="ECO:0007669"/>
    <property type="project" value="InterPro"/>
</dbReference>